<keyword evidence="2" id="KW-1185">Reference proteome</keyword>
<sequence length="243" mass="26801">MGSVFLYGGCVIRDAYEFIKKDIDLSGYVARQSLISATTRPTEVVTSVSLSSRFQSRMVNGDLASNLLPTIIDVAQQTDLIVMDCHVERLGVLKLPDQSFCTPSGELQRSKALQALAARPHHIRTATDMHAGLWRTAATRFVRRLERYGLKDKLVVVNAPWAASDSEGVPFGLYGGRPVTDVSDYISSLTGFLREKGVKTLDMPAEIATAPTGHRWQRAPFHFGEEAMTWVADAMLGELQTRT</sequence>
<evidence type="ECO:0000313" key="1">
    <source>
        <dbReference type="EMBL" id="RZU61589.1"/>
    </source>
</evidence>
<accession>A0A4Q8ADI0</accession>
<evidence type="ECO:0008006" key="3">
    <source>
        <dbReference type="Google" id="ProtNLM"/>
    </source>
</evidence>
<dbReference type="EMBL" id="SHLA01000001">
    <property type="protein sequence ID" value="RZU61589.1"/>
    <property type="molecule type" value="Genomic_DNA"/>
</dbReference>
<dbReference type="InterPro" id="IPR046237">
    <property type="entry name" value="DUF6270"/>
</dbReference>
<evidence type="ECO:0000313" key="2">
    <source>
        <dbReference type="Proteomes" id="UP000292685"/>
    </source>
</evidence>
<gene>
    <name evidence="1" type="ORF">EV380_1160</name>
</gene>
<dbReference type="AlphaFoldDB" id="A0A4Q8ADI0"/>
<dbReference type="OrthoDB" id="8421922at2"/>
<dbReference type="RefSeq" id="WP_130449954.1">
    <property type="nucleotide sequence ID" value="NZ_SHLA01000001.1"/>
</dbReference>
<comment type="caution">
    <text evidence="1">The sequence shown here is derived from an EMBL/GenBank/DDBJ whole genome shotgun (WGS) entry which is preliminary data.</text>
</comment>
<dbReference type="Proteomes" id="UP000292685">
    <property type="component" value="Unassembled WGS sequence"/>
</dbReference>
<dbReference type="Pfam" id="PF19786">
    <property type="entry name" value="DUF6270"/>
    <property type="match status" value="1"/>
</dbReference>
<proteinExistence type="predicted"/>
<reference evidence="1 2" key="1">
    <citation type="submission" date="2019-02" db="EMBL/GenBank/DDBJ databases">
        <title>Sequencing the genomes of 1000 actinobacteria strains.</title>
        <authorList>
            <person name="Klenk H.-P."/>
        </authorList>
    </citation>
    <scope>NUCLEOTIDE SEQUENCE [LARGE SCALE GENOMIC DNA]</scope>
    <source>
        <strain evidence="1 2">DSM 17364</strain>
    </source>
</reference>
<organism evidence="1 2">
    <name type="scientific">Zhihengliuella halotolerans</name>
    <dbReference type="NCBI Taxonomy" id="370736"/>
    <lineage>
        <taxon>Bacteria</taxon>
        <taxon>Bacillati</taxon>
        <taxon>Actinomycetota</taxon>
        <taxon>Actinomycetes</taxon>
        <taxon>Micrococcales</taxon>
        <taxon>Micrococcaceae</taxon>
        <taxon>Zhihengliuella</taxon>
    </lineage>
</organism>
<protein>
    <recommendedName>
        <fullName evidence="3">SGNH/GDSL hydrolase family protein</fullName>
    </recommendedName>
</protein>
<name>A0A4Q8ADI0_9MICC</name>